<gene>
    <name evidence="7" type="ORF">CHH72_19205</name>
</gene>
<evidence type="ECO:0000313" key="8">
    <source>
        <dbReference type="Proteomes" id="UP000216207"/>
    </source>
</evidence>
<name>A0A268NV88_SHOCL</name>
<evidence type="ECO:0000256" key="2">
    <source>
        <dbReference type="ARBA" id="ARBA00022729"/>
    </source>
</evidence>
<dbReference type="InterPro" id="IPR050490">
    <property type="entry name" value="Bact_solute-bd_prot1"/>
</dbReference>
<accession>A0A268NV88</accession>
<feature type="signal peptide" evidence="6">
    <location>
        <begin position="1"/>
        <end position="24"/>
    </location>
</feature>
<dbReference type="EMBL" id="NPCC01000036">
    <property type="protein sequence ID" value="PAE87311.1"/>
    <property type="molecule type" value="Genomic_DNA"/>
</dbReference>
<dbReference type="PANTHER" id="PTHR43649:SF33">
    <property type="entry name" value="POLYGALACTURONAN_RHAMNOGALACTURONAN-BINDING PROTEIN YTCQ"/>
    <property type="match status" value="1"/>
</dbReference>
<dbReference type="CDD" id="cd13585">
    <property type="entry name" value="PBP2_TMBP_like"/>
    <property type="match status" value="1"/>
</dbReference>
<evidence type="ECO:0000313" key="7">
    <source>
        <dbReference type="EMBL" id="PAE87311.1"/>
    </source>
</evidence>
<keyword evidence="1" id="KW-1003">Cell membrane</keyword>
<comment type="caution">
    <text evidence="7">The sequence shown here is derived from an EMBL/GenBank/DDBJ whole genome shotgun (WGS) entry which is preliminary data.</text>
</comment>
<reference evidence="7 8" key="1">
    <citation type="submission" date="2017-07" db="EMBL/GenBank/DDBJ databases">
        <title>Isolation and whole genome analysis of endospore-forming bacteria from heroin.</title>
        <authorList>
            <person name="Kalinowski J."/>
            <person name="Ahrens B."/>
            <person name="Al-Dilaimi A."/>
            <person name="Winkler A."/>
            <person name="Wibberg D."/>
            <person name="Schleenbecker U."/>
            <person name="Ruckert C."/>
            <person name="Wolfel R."/>
            <person name="Grass G."/>
        </authorList>
    </citation>
    <scope>NUCLEOTIDE SEQUENCE [LARGE SCALE GENOMIC DNA]</scope>
    <source>
        <strain evidence="7 8">7539</strain>
    </source>
</reference>
<evidence type="ECO:0000256" key="6">
    <source>
        <dbReference type="SAM" id="SignalP"/>
    </source>
</evidence>
<dbReference type="Gene3D" id="3.40.190.10">
    <property type="entry name" value="Periplasmic binding protein-like II"/>
    <property type="match status" value="1"/>
</dbReference>
<dbReference type="InterPro" id="IPR006059">
    <property type="entry name" value="SBP"/>
</dbReference>
<feature type="chain" id="PRO_5039273409" description="Sugar ABC transporter substrate-binding protein" evidence="6">
    <location>
        <begin position="25"/>
        <end position="424"/>
    </location>
</feature>
<dbReference type="Proteomes" id="UP000216207">
    <property type="component" value="Unassembled WGS sequence"/>
</dbReference>
<dbReference type="Pfam" id="PF01547">
    <property type="entry name" value="SBP_bac_1"/>
    <property type="match status" value="1"/>
</dbReference>
<protein>
    <recommendedName>
        <fullName evidence="9">Sugar ABC transporter substrate-binding protein</fullName>
    </recommendedName>
</protein>
<sequence>MRWMKRWMYTPVVLVSLLALTACGGEESAGGGSGDVTLRMLVWGNGPAELKGERDILDVFEEKNPGIKVELSHVPWDNFNERLTTMSAGRNQPDVFWMIDAAAMTSYASQGMLMELDGFIEESGIKEDEYLPGAWDIGAWEGVQYALPRDLTSHHIVFNKDMFDEAGHPYPEAGWTWDDFLEAAKATTIEEDGKIVQFGIAGLIWEEMIVQNGGASFNIDGSKVEIDSPETIEAIEFMHDLVDVHRVAPLATESEGLGDLFLANRAAMAFAGPWHWRQYEEDGEFEWDIVEVPAGKAGNKSQLLGLPIGIGSQTDHPEEAWKLLEFLTHGEGQSIQANIVGANPSVTRETHTFAEGQWVPENVEAFQTIMEENTVVQSMFPDKPAAASNIQPVIDQIMDENRDVDVADALGELADSLRAEFDMD</sequence>
<evidence type="ECO:0000256" key="5">
    <source>
        <dbReference type="ARBA" id="ARBA00023288"/>
    </source>
</evidence>
<keyword evidence="2 6" id="KW-0732">Signal</keyword>
<dbReference type="AlphaFoldDB" id="A0A268NV88"/>
<proteinExistence type="predicted"/>
<keyword evidence="4" id="KW-0564">Palmitate</keyword>
<keyword evidence="5" id="KW-0449">Lipoprotein</keyword>
<keyword evidence="3" id="KW-0472">Membrane</keyword>
<evidence type="ECO:0000256" key="1">
    <source>
        <dbReference type="ARBA" id="ARBA00022475"/>
    </source>
</evidence>
<dbReference type="PANTHER" id="PTHR43649">
    <property type="entry name" value="ARABINOSE-BINDING PROTEIN-RELATED"/>
    <property type="match status" value="1"/>
</dbReference>
<dbReference type="SUPFAM" id="SSF53850">
    <property type="entry name" value="Periplasmic binding protein-like II"/>
    <property type="match status" value="1"/>
</dbReference>
<organism evidence="7 8">
    <name type="scientific">Shouchella clausii</name>
    <name type="common">Alkalihalobacillus clausii</name>
    <dbReference type="NCBI Taxonomy" id="79880"/>
    <lineage>
        <taxon>Bacteria</taxon>
        <taxon>Bacillati</taxon>
        <taxon>Bacillota</taxon>
        <taxon>Bacilli</taxon>
        <taxon>Bacillales</taxon>
        <taxon>Bacillaceae</taxon>
        <taxon>Shouchella</taxon>
    </lineage>
</organism>
<evidence type="ECO:0000256" key="3">
    <source>
        <dbReference type="ARBA" id="ARBA00023136"/>
    </source>
</evidence>
<evidence type="ECO:0008006" key="9">
    <source>
        <dbReference type="Google" id="ProtNLM"/>
    </source>
</evidence>
<dbReference type="PROSITE" id="PS51257">
    <property type="entry name" value="PROKAR_LIPOPROTEIN"/>
    <property type="match status" value="1"/>
</dbReference>
<evidence type="ECO:0000256" key="4">
    <source>
        <dbReference type="ARBA" id="ARBA00023139"/>
    </source>
</evidence>